<feature type="region of interest" description="Disordered" evidence="1">
    <location>
        <begin position="98"/>
        <end position="151"/>
    </location>
</feature>
<gene>
    <name evidence="3" type="ORF">BCV70DRAFT_52563</name>
</gene>
<keyword evidence="4" id="KW-1185">Reference proteome</keyword>
<dbReference type="AlphaFoldDB" id="A0A317XU37"/>
<evidence type="ECO:0000313" key="4">
    <source>
        <dbReference type="Proteomes" id="UP000246740"/>
    </source>
</evidence>
<evidence type="ECO:0000256" key="1">
    <source>
        <dbReference type="SAM" id="MobiDB-lite"/>
    </source>
</evidence>
<name>A0A317XU37_9BASI</name>
<protein>
    <recommendedName>
        <fullName evidence="5">Secreted protein</fullName>
    </recommendedName>
</protein>
<dbReference type="InParanoid" id="A0A317XU37"/>
<dbReference type="EMBL" id="KZ819189">
    <property type="protein sequence ID" value="PWZ01866.1"/>
    <property type="molecule type" value="Genomic_DNA"/>
</dbReference>
<feature type="signal peptide" evidence="2">
    <location>
        <begin position="1"/>
        <end position="19"/>
    </location>
</feature>
<keyword evidence="2" id="KW-0732">Signal</keyword>
<proteinExistence type="predicted"/>
<accession>A0A317XU37</accession>
<evidence type="ECO:0008006" key="5">
    <source>
        <dbReference type="Google" id="ProtNLM"/>
    </source>
</evidence>
<organism evidence="3 4">
    <name type="scientific">Testicularia cyperi</name>
    <dbReference type="NCBI Taxonomy" id="1882483"/>
    <lineage>
        <taxon>Eukaryota</taxon>
        <taxon>Fungi</taxon>
        <taxon>Dikarya</taxon>
        <taxon>Basidiomycota</taxon>
        <taxon>Ustilaginomycotina</taxon>
        <taxon>Ustilaginomycetes</taxon>
        <taxon>Ustilaginales</taxon>
        <taxon>Anthracoideaceae</taxon>
        <taxon>Testicularia</taxon>
    </lineage>
</organism>
<sequence length="179" mass="20589">MLTFALMSVSVLVLVCVEERVWNRHACKSGSRHWHSGARTICRSRKARVERCASTPTIKARLNVLDSRTQPFCLCRAATELADVVFRHTYHRRMFNMAQQQKGRRRRRRRQRQTQTQRKLPAYPSEKVVSPTDSARPARHASATVLDTSPNENCASMCSDQTETVQNKLRRHTLSKNVA</sequence>
<feature type="compositionally biased region" description="Basic residues" evidence="1">
    <location>
        <begin position="102"/>
        <end position="112"/>
    </location>
</feature>
<reference evidence="3 4" key="1">
    <citation type="journal article" date="2018" name="Mol. Biol. Evol.">
        <title>Broad Genomic Sampling Reveals a Smut Pathogenic Ancestry of the Fungal Clade Ustilaginomycotina.</title>
        <authorList>
            <person name="Kijpornyongpan T."/>
            <person name="Mondo S.J."/>
            <person name="Barry K."/>
            <person name="Sandor L."/>
            <person name="Lee J."/>
            <person name="Lipzen A."/>
            <person name="Pangilinan J."/>
            <person name="LaButti K."/>
            <person name="Hainaut M."/>
            <person name="Henrissat B."/>
            <person name="Grigoriev I.V."/>
            <person name="Spatafora J.W."/>
            <person name="Aime M.C."/>
        </authorList>
    </citation>
    <scope>NUCLEOTIDE SEQUENCE [LARGE SCALE GENOMIC DNA]</scope>
    <source>
        <strain evidence="3 4">MCA 3645</strain>
    </source>
</reference>
<dbReference type="Proteomes" id="UP000246740">
    <property type="component" value="Unassembled WGS sequence"/>
</dbReference>
<evidence type="ECO:0000256" key="2">
    <source>
        <dbReference type="SAM" id="SignalP"/>
    </source>
</evidence>
<evidence type="ECO:0000313" key="3">
    <source>
        <dbReference type="EMBL" id="PWZ01866.1"/>
    </source>
</evidence>
<feature type="chain" id="PRO_5016436678" description="Secreted protein" evidence="2">
    <location>
        <begin position="20"/>
        <end position="179"/>
    </location>
</feature>